<name>A0A8J2QX04_9NEOP</name>
<reference evidence="1" key="1">
    <citation type="submission" date="2021-09" db="EMBL/GenBank/DDBJ databases">
        <authorList>
            <person name="Martin H S."/>
        </authorList>
    </citation>
    <scope>NUCLEOTIDE SEQUENCE</scope>
</reference>
<gene>
    <name evidence="1" type="ORF">DCHRY22_LOCUS9984</name>
</gene>
<sequence length="80" mass="9090">MRPWNILLYGSRQVTAKIGARNTHARETWRQSRSVGKRARTPLDFRLELAGFVRQVLYAPAVSPSRSATAVSSREISQMF</sequence>
<protein>
    <submittedName>
        <fullName evidence="1">(African queen) hypothetical protein</fullName>
    </submittedName>
</protein>
<evidence type="ECO:0000313" key="2">
    <source>
        <dbReference type="Proteomes" id="UP000789524"/>
    </source>
</evidence>
<evidence type="ECO:0000313" key="1">
    <source>
        <dbReference type="EMBL" id="CAG9571917.1"/>
    </source>
</evidence>
<dbReference type="EMBL" id="CAKASE010000067">
    <property type="protein sequence ID" value="CAG9571917.1"/>
    <property type="molecule type" value="Genomic_DNA"/>
</dbReference>
<keyword evidence="2" id="KW-1185">Reference proteome</keyword>
<proteinExistence type="predicted"/>
<accession>A0A8J2QX04</accession>
<dbReference type="Proteomes" id="UP000789524">
    <property type="component" value="Unassembled WGS sequence"/>
</dbReference>
<comment type="caution">
    <text evidence="1">The sequence shown here is derived from an EMBL/GenBank/DDBJ whole genome shotgun (WGS) entry which is preliminary data.</text>
</comment>
<organism evidence="1 2">
    <name type="scientific">Danaus chrysippus</name>
    <name type="common">African queen</name>
    <dbReference type="NCBI Taxonomy" id="151541"/>
    <lineage>
        <taxon>Eukaryota</taxon>
        <taxon>Metazoa</taxon>
        <taxon>Ecdysozoa</taxon>
        <taxon>Arthropoda</taxon>
        <taxon>Hexapoda</taxon>
        <taxon>Insecta</taxon>
        <taxon>Pterygota</taxon>
        <taxon>Neoptera</taxon>
        <taxon>Endopterygota</taxon>
        <taxon>Lepidoptera</taxon>
        <taxon>Glossata</taxon>
        <taxon>Ditrysia</taxon>
        <taxon>Papilionoidea</taxon>
        <taxon>Nymphalidae</taxon>
        <taxon>Danainae</taxon>
        <taxon>Danaini</taxon>
        <taxon>Danaina</taxon>
        <taxon>Danaus</taxon>
        <taxon>Anosia</taxon>
    </lineage>
</organism>
<dbReference type="AlphaFoldDB" id="A0A8J2QX04"/>